<dbReference type="InterPro" id="IPR050358">
    <property type="entry name" value="RSE1/DDB1/CFT1"/>
</dbReference>
<evidence type="ECO:0000313" key="15">
    <source>
        <dbReference type="Proteomes" id="UP000250266"/>
    </source>
</evidence>
<comment type="subcellular location">
    <subcellularLocation>
        <location evidence="1">Nucleus</location>
    </subcellularLocation>
</comment>
<feature type="domain" description="RSE1/DDB1/CPSF1 second beta-propeller" evidence="13">
    <location>
        <begin position="574"/>
        <end position="963"/>
    </location>
</feature>
<dbReference type="Proteomes" id="UP000250266">
    <property type="component" value="Unassembled WGS sequence"/>
</dbReference>
<proteinExistence type="inferred from homology"/>
<evidence type="ECO:0000256" key="2">
    <source>
        <dbReference type="ARBA" id="ARBA00022664"/>
    </source>
</evidence>
<keyword evidence="4" id="KW-0539">Nucleus</keyword>
<dbReference type="InterPro" id="IPR015943">
    <property type="entry name" value="WD40/YVTN_repeat-like_dom_sf"/>
</dbReference>
<protein>
    <recommendedName>
        <fullName evidence="8">Protein CFT1</fullName>
    </recommendedName>
    <alternativeName>
        <fullName evidence="9">Cleavage factor two protein 1</fullName>
    </alternativeName>
    <alternativeName>
        <fullName evidence="7">Protein cft1</fullName>
    </alternativeName>
</protein>
<evidence type="ECO:0000256" key="10">
    <source>
        <dbReference type="SAM" id="MobiDB-lite"/>
    </source>
</evidence>
<dbReference type="OrthoDB" id="6109at2759"/>
<evidence type="ECO:0000256" key="6">
    <source>
        <dbReference type="ARBA" id="ARBA00038304"/>
    </source>
</evidence>
<reference evidence="14 15" key="1">
    <citation type="journal article" date="2016" name="Nat. Commun.">
        <title>Ectomycorrhizal ecology is imprinted in the genome of the dominant symbiotic fungus Cenococcum geophilum.</title>
        <authorList>
            <consortium name="DOE Joint Genome Institute"/>
            <person name="Peter M."/>
            <person name="Kohler A."/>
            <person name="Ohm R.A."/>
            <person name="Kuo A."/>
            <person name="Krutzmann J."/>
            <person name="Morin E."/>
            <person name="Arend M."/>
            <person name="Barry K.W."/>
            <person name="Binder M."/>
            <person name="Choi C."/>
            <person name="Clum A."/>
            <person name="Copeland A."/>
            <person name="Grisel N."/>
            <person name="Haridas S."/>
            <person name="Kipfer T."/>
            <person name="LaButti K."/>
            <person name="Lindquist E."/>
            <person name="Lipzen A."/>
            <person name="Maire R."/>
            <person name="Meier B."/>
            <person name="Mihaltcheva S."/>
            <person name="Molinier V."/>
            <person name="Murat C."/>
            <person name="Poggeler S."/>
            <person name="Quandt C.A."/>
            <person name="Sperisen C."/>
            <person name="Tritt A."/>
            <person name="Tisserant E."/>
            <person name="Crous P.W."/>
            <person name="Henrissat B."/>
            <person name="Nehls U."/>
            <person name="Egli S."/>
            <person name="Spatafora J.W."/>
            <person name="Grigoriev I.V."/>
            <person name="Martin F.M."/>
        </authorList>
    </citation>
    <scope>NUCLEOTIDE SEQUENCE [LARGE SCALE GENOMIC DNA]</scope>
    <source>
        <strain evidence="14 15">CBS 459.81</strain>
    </source>
</reference>
<sequence>MQCYTELTPPTSVTHAINLPFLAPKANNLIVAKASLLQIFELKSTITEVISASNDDSQVSPILETETVDIPLQRTEHTSRLVLVGEYPLSGTVTSIARIKLLDTKSGAEALLIAFRDAKLSLVEWDSELHSLNTISIHYYEGQNLSGAPWSPDLDNCYNFLTADPSSRCAALKFGARNLAILPFRQVGDDLVEGEYEPDLDDAMDMPSAISKASNGSVNKAKNQTPYTSSFVLPLTALDPALTNPVHLAFLHEYREPTFGIISSSKAPAASLLNERKDLLTYTVFTLDLEQKASTTLLSVSGIPYDVSKVVPLPLPVGGALLMGGNEIIHVDQAGKTNAVAVNEFARTCTSFPMADQSDLSLRLEGCIVEQLSADTGDVLIVLNNGDLMILNFIMDGRSVSGMALQRVSEERGGRSIKCGASCAANLGRGRIFVGSEDGESVLLGWTSNMAQLSRKRSHVDLLADDGELSFDEEDLEDLDDDLYDNSNSPVKQSAVSPSGTSAPRSYHFRVHDMLASLALIKDVALGASAASVPSKKSEPNEALTQISATMELVASTGKGAAGGVTILKSEIDPRILKQANISSARSLWSVHAKKPVPKGLVPSGAEDSEANIAADAEDDQYLIVCKAGQNGNEDTVVYQINGTDIEETPAGEFEREDASTMDVGILASGTRIVQVLRSEIRIYDSDLGLAQIIPMEDEETGAELRITNTSFADPYLLVLRDDSSVRIFQADPAGEVEEIESEGLSSTQWLSGCLYKSPAVGETPLAFLLTVEGGFRIFDFSNLDKPSYIAEGLGFLPPTLTVDYAPRRSSARATLTEILVADLGDKISKSPHLFIRTASDDLNIYQPYHYPLRDGSASFTTNLRWLKLSQMHLPKYSNEPAMDLEDAGRESTLKPLSNIGGYSTVFQRGSSPCFVLKEASSAPKVMSLRGKAVKGLTRFQTDHCERGFAYIDADDILRICQLPSNCRYGDLGWAARKICIGQEVHALDYHPKGVYVLGTGQMVDFNLPEDSYHYEWAREDTTFKPQVEQGIIKLLHTGTWSIIDSHELDPYEVILCVKTLNLEVSENTHERKPLVAVGTAIVRGEDLATKGCIYIFEVITVVPEPGRPETNRKLRLIVKEEVKGAVTAVSEVGSQGFMIMAQGQKCMVRGLKEDGTLLPVAFLDMQCYVSVLKELNNTGMLLMGDAFKGLWFTGYTEEPYKMIIFGKGRSNMEVITADFLPYGKQLHIIIADADCNLHVLQFDPEHPKSLSGQRLLHKSTFHTGHFPTTMMMLRSTLSLVETDGFDSSSPNAMEVDNAPPSNQPLHHLLLASQSGTLALLTPLSEPSYRRLSALATFLTNNLEHPCGLNPRAYRAVESEGFGSRGTVDGGMLRRWGELGSQRRSEACSKVGIEEWVLRSDLEVVAGGGLGF</sequence>
<dbReference type="Pfam" id="PF03178">
    <property type="entry name" value="CPSF_A"/>
    <property type="match status" value="1"/>
</dbReference>
<dbReference type="GO" id="GO:0003723">
    <property type="term" value="F:RNA binding"/>
    <property type="evidence" value="ECO:0007669"/>
    <property type="project" value="UniProtKB-KW"/>
</dbReference>
<dbReference type="FunFam" id="2.130.10.10:FF:000788">
    <property type="entry name" value="mRNA cleavage and polyadenylation factor subunit"/>
    <property type="match status" value="1"/>
</dbReference>
<organism evidence="14 15">
    <name type="scientific">Lepidopterella palustris CBS 459.81</name>
    <dbReference type="NCBI Taxonomy" id="1314670"/>
    <lineage>
        <taxon>Eukaryota</taxon>
        <taxon>Fungi</taxon>
        <taxon>Dikarya</taxon>
        <taxon>Ascomycota</taxon>
        <taxon>Pezizomycotina</taxon>
        <taxon>Dothideomycetes</taxon>
        <taxon>Pleosporomycetidae</taxon>
        <taxon>Mytilinidiales</taxon>
        <taxon>Argynnaceae</taxon>
        <taxon>Lepidopterella</taxon>
    </lineage>
</organism>
<evidence type="ECO:0000256" key="5">
    <source>
        <dbReference type="ARBA" id="ARBA00037232"/>
    </source>
</evidence>
<dbReference type="GO" id="GO:0006397">
    <property type="term" value="P:mRNA processing"/>
    <property type="evidence" value="ECO:0007669"/>
    <property type="project" value="UniProtKB-KW"/>
</dbReference>
<dbReference type="GO" id="GO:0005634">
    <property type="term" value="C:nucleus"/>
    <property type="evidence" value="ECO:0007669"/>
    <property type="project" value="UniProtKB-SubCell"/>
</dbReference>
<dbReference type="InterPro" id="IPR004871">
    <property type="entry name" value="RSE1/DDB1/CPSF1_C"/>
</dbReference>
<dbReference type="InterPro" id="IPR058543">
    <property type="entry name" value="Beta-prop_RSE1/DDB1/CPSF1_2nd"/>
</dbReference>
<name>A0A8E2ECI7_9PEZI</name>
<evidence type="ECO:0000259" key="13">
    <source>
        <dbReference type="Pfam" id="PF23726"/>
    </source>
</evidence>
<evidence type="ECO:0000256" key="7">
    <source>
        <dbReference type="ARBA" id="ARBA00039187"/>
    </source>
</evidence>
<dbReference type="Pfam" id="PF10433">
    <property type="entry name" value="Beta-prop_RSE1_1st"/>
    <property type="match status" value="1"/>
</dbReference>
<dbReference type="Gene3D" id="2.130.10.10">
    <property type="entry name" value="YVTN repeat-like/Quinoprotein amine dehydrogenase"/>
    <property type="match status" value="3"/>
</dbReference>
<feature type="domain" description="RSE1/DDB1/CPSF1 first beta-propeller" evidence="12">
    <location>
        <begin position="76"/>
        <end position="446"/>
    </location>
</feature>
<feature type="region of interest" description="Disordered" evidence="10">
    <location>
        <begin position="480"/>
        <end position="503"/>
    </location>
</feature>
<evidence type="ECO:0000256" key="1">
    <source>
        <dbReference type="ARBA" id="ARBA00004123"/>
    </source>
</evidence>
<evidence type="ECO:0000256" key="9">
    <source>
        <dbReference type="ARBA" id="ARBA00041264"/>
    </source>
</evidence>
<gene>
    <name evidence="14" type="ORF">K432DRAFT_381504</name>
</gene>
<comment type="function">
    <text evidence="5">RNA-binding component of the cleavage and polyadenylation factor (CPF) complex, which plays a key role in polyadenylation-dependent pre-mRNA 3'-end formation and cooperates with cleavage factors including the CFIA complex and NAB4/CFIB. Involved in poly(A) site recognition. May be involved in coupling transcription termination and mRNA 3'-end formation.</text>
</comment>
<evidence type="ECO:0000256" key="4">
    <source>
        <dbReference type="ARBA" id="ARBA00023242"/>
    </source>
</evidence>
<accession>A0A8E2ECI7</accession>
<evidence type="ECO:0000256" key="8">
    <source>
        <dbReference type="ARBA" id="ARBA00039443"/>
    </source>
</evidence>
<dbReference type="Pfam" id="PF23726">
    <property type="entry name" value="Beta-prop_RSE1_2nd"/>
    <property type="match status" value="1"/>
</dbReference>
<evidence type="ECO:0000259" key="11">
    <source>
        <dbReference type="Pfam" id="PF03178"/>
    </source>
</evidence>
<evidence type="ECO:0000313" key="14">
    <source>
        <dbReference type="EMBL" id="OCK81251.1"/>
    </source>
</evidence>
<feature type="domain" description="RSE1/DDB1/CPSF1 C-terminal" evidence="11">
    <location>
        <begin position="1033"/>
        <end position="1377"/>
    </location>
</feature>
<keyword evidence="3" id="KW-0694">RNA-binding</keyword>
<evidence type="ECO:0000259" key="12">
    <source>
        <dbReference type="Pfam" id="PF10433"/>
    </source>
</evidence>
<dbReference type="FunFam" id="2.130.10.10:FF:000625">
    <property type="entry name" value="mRNA cleavage and polyadenylation factor subunit"/>
    <property type="match status" value="1"/>
</dbReference>
<dbReference type="EMBL" id="KV744928">
    <property type="protein sequence ID" value="OCK81251.1"/>
    <property type="molecule type" value="Genomic_DNA"/>
</dbReference>
<keyword evidence="15" id="KW-1185">Reference proteome</keyword>
<dbReference type="PANTHER" id="PTHR10644">
    <property type="entry name" value="DNA REPAIR/RNA PROCESSING CPSF FAMILY"/>
    <property type="match status" value="1"/>
</dbReference>
<comment type="similarity">
    <text evidence="6">Belongs to the CFT1 family.</text>
</comment>
<evidence type="ECO:0000256" key="3">
    <source>
        <dbReference type="ARBA" id="ARBA00022884"/>
    </source>
</evidence>
<dbReference type="InterPro" id="IPR018846">
    <property type="entry name" value="Beta-prop_RSE1/DDB1/CPSF1_1st"/>
</dbReference>
<keyword evidence="2" id="KW-0507">mRNA processing</keyword>
<feature type="compositionally biased region" description="Polar residues" evidence="10">
    <location>
        <begin position="486"/>
        <end position="503"/>
    </location>
</feature>